<evidence type="ECO:0000256" key="1">
    <source>
        <dbReference type="SAM" id="MobiDB-lite"/>
    </source>
</evidence>
<keyword evidence="3" id="KW-1185">Reference proteome</keyword>
<dbReference type="OrthoDB" id="5596566at2759"/>
<feature type="compositionally biased region" description="Polar residues" evidence="1">
    <location>
        <begin position="167"/>
        <end position="176"/>
    </location>
</feature>
<dbReference type="InParanoid" id="A0A1Y1YS72"/>
<dbReference type="InterPro" id="IPR026187">
    <property type="entry name" value="Aven"/>
</dbReference>
<feature type="compositionally biased region" description="Basic and acidic residues" evidence="1">
    <location>
        <begin position="65"/>
        <end position="78"/>
    </location>
</feature>
<dbReference type="GO" id="GO:0010972">
    <property type="term" value="P:negative regulation of G2/M transition of mitotic cell cycle"/>
    <property type="evidence" value="ECO:0007669"/>
    <property type="project" value="TreeGrafter"/>
</dbReference>
<feature type="region of interest" description="Disordered" evidence="1">
    <location>
        <begin position="62"/>
        <end position="134"/>
    </location>
</feature>
<dbReference type="PANTHER" id="PTHR16524">
    <property type="entry name" value="CELL DEATH REGULATOR AVEN"/>
    <property type="match status" value="1"/>
</dbReference>
<feature type="region of interest" description="Disordered" evidence="1">
    <location>
        <begin position="164"/>
        <end position="204"/>
    </location>
</feature>
<comment type="caution">
    <text evidence="2">The sequence shown here is derived from an EMBL/GenBank/DDBJ whole genome shotgun (WGS) entry which is preliminary data.</text>
</comment>
<accession>A0A1Y1YS72</accession>
<reference evidence="2 3" key="1">
    <citation type="submission" date="2016-07" db="EMBL/GenBank/DDBJ databases">
        <title>Pervasive Adenine N6-methylation of Active Genes in Fungi.</title>
        <authorList>
            <consortium name="DOE Joint Genome Institute"/>
            <person name="Mondo S.J."/>
            <person name="Dannebaum R.O."/>
            <person name="Kuo R.C."/>
            <person name="Labutti K."/>
            <person name="Haridas S."/>
            <person name="Kuo A."/>
            <person name="Salamov A."/>
            <person name="Ahrendt S.R."/>
            <person name="Lipzen A."/>
            <person name="Sullivan W."/>
            <person name="Andreopoulos W.B."/>
            <person name="Clum A."/>
            <person name="Lindquist E."/>
            <person name="Daum C."/>
            <person name="Ramamoorthy G.K."/>
            <person name="Gryganskyi A."/>
            <person name="Culley D."/>
            <person name="Magnuson J.K."/>
            <person name="James T.Y."/>
            <person name="O'Malley M.A."/>
            <person name="Stajich J.E."/>
            <person name="Spatafora J.W."/>
            <person name="Visel A."/>
            <person name="Grigoriev I.V."/>
        </authorList>
    </citation>
    <scope>NUCLEOTIDE SEQUENCE [LARGE SCALE GENOMIC DNA]</scope>
    <source>
        <strain evidence="2 3">CBS 931.73</strain>
    </source>
</reference>
<proteinExistence type="predicted"/>
<feature type="non-terminal residue" evidence="2">
    <location>
        <position position="204"/>
    </location>
</feature>
<evidence type="ECO:0000313" key="3">
    <source>
        <dbReference type="Proteomes" id="UP000193498"/>
    </source>
</evidence>
<organism evidence="2 3">
    <name type="scientific">Basidiobolus meristosporus CBS 931.73</name>
    <dbReference type="NCBI Taxonomy" id="1314790"/>
    <lineage>
        <taxon>Eukaryota</taxon>
        <taxon>Fungi</taxon>
        <taxon>Fungi incertae sedis</taxon>
        <taxon>Zoopagomycota</taxon>
        <taxon>Entomophthoromycotina</taxon>
        <taxon>Basidiobolomycetes</taxon>
        <taxon>Basidiobolales</taxon>
        <taxon>Basidiobolaceae</taxon>
        <taxon>Basidiobolus</taxon>
    </lineage>
</organism>
<dbReference type="Proteomes" id="UP000193498">
    <property type="component" value="Unassembled WGS sequence"/>
</dbReference>
<evidence type="ECO:0000313" key="2">
    <source>
        <dbReference type="EMBL" id="ORY00425.1"/>
    </source>
</evidence>
<protein>
    <submittedName>
        <fullName evidence="2">Uncharacterized protein</fullName>
    </submittedName>
</protein>
<feature type="compositionally biased region" description="Basic and acidic residues" evidence="1">
    <location>
        <begin position="180"/>
        <end position="195"/>
    </location>
</feature>
<sequence length="204" mass="23291">MDADAYFKFKEEKEWNDLESNEPATPNQKNYQTFMSIDFDDLQRSLRTLPVSDRLQLESEIEWNEGFRDEEIPEKFENPPHNAKPKPLYSQAGITSLRPDSKPKPSASSLPIPRSTNDRESYVTTEKRQLSSKASFTLNEVEEKGEANNAELDFLLSLDDSNDKQARTSLASTRPVPQTLKKEAAQKETATKGDDLESWLDDML</sequence>
<feature type="compositionally biased region" description="Basic and acidic residues" evidence="1">
    <location>
        <begin position="116"/>
        <end position="129"/>
    </location>
</feature>
<dbReference type="AlphaFoldDB" id="A0A1Y1YS72"/>
<gene>
    <name evidence="2" type="ORF">K493DRAFT_312855</name>
</gene>
<dbReference type="PANTHER" id="PTHR16524:SF2">
    <property type="entry name" value="CELL DEATH REGULATOR AVEN"/>
    <property type="match status" value="1"/>
</dbReference>
<name>A0A1Y1YS72_9FUNG</name>
<dbReference type="EMBL" id="MCFE01000083">
    <property type="protein sequence ID" value="ORY00425.1"/>
    <property type="molecule type" value="Genomic_DNA"/>
</dbReference>